<evidence type="ECO:0000256" key="4">
    <source>
        <dbReference type="ARBA" id="ARBA00022679"/>
    </source>
</evidence>
<dbReference type="Gene3D" id="3.90.550.60">
    <property type="match status" value="1"/>
</dbReference>
<proteinExistence type="inferred from homology"/>
<evidence type="ECO:0000313" key="7">
    <source>
        <dbReference type="EMBL" id="MDQ0144944.1"/>
    </source>
</evidence>
<evidence type="ECO:0000256" key="2">
    <source>
        <dbReference type="ARBA" id="ARBA00006739"/>
    </source>
</evidence>
<evidence type="ECO:0000256" key="1">
    <source>
        <dbReference type="ARBA" id="ARBA00004776"/>
    </source>
</evidence>
<dbReference type="Proteomes" id="UP001239267">
    <property type="component" value="Unassembled WGS sequence"/>
</dbReference>
<feature type="domain" description="Galactofuranosyltransferase-2 C-terminal" evidence="6">
    <location>
        <begin position="457"/>
        <end position="653"/>
    </location>
</feature>
<dbReference type="SUPFAM" id="SSF53448">
    <property type="entry name" value="Nucleotide-diphospho-sugar transferases"/>
    <property type="match status" value="1"/>
</dbReference>
<evidence type="ECO:0000259" key="6">
    <source>
        <dbReference type="Pfam" id="PF19320"/>
    </source>
</evidence>
<gene>
    <name evidence="7" type="ORF">J2T23_000827</name>
</gene>
<organism evidence="7 8">
    <name type="scientific">Pseudarthrobacter niigatensis</name>
    <dbReference type="NCBI Taxonomy" id="369935"/>
    <lineage>
        <taxon>Bacteria</taxon>
        <taxon>Bacillati</taxon>
        <taxon>Actinomycetota</taxon>
        <taxon>Actinomycetes</taxon>
        <taxon>Micrococcales</taxon>
        <taxon>Micrococcaceae</taxon>
        <taxon>Pseudarthrobacter</taxon>
    </lineage>
</organism>
<dbReference type="InterPro" id="IPR040492">
    <property type="entry name" value="GlfT2_N"/>
</dbReference>
<sequence length="656" mass="73458">MSVSPGWATLQRVIFPPESGVDTMSLYADPGPATGIRFRESDESARNPKRAEDKLQLVGSSQREVHFDDLLSRFSIRVRSGEQISLGTYFNAFPASYWRRWTHLREVRLVVETSGHGSITVYKSNARGTIQRVDGTRVDGESRTEFNLSIKPFGDGGWYWFDLASSRGDLILGEARWEGAPAERPLETATIQITTMNKPDFCLANVRALAEHPEALEVAREVLIVDQGTVKVADQPGFAEVAASIGPKLRVIDQANLGGSGGFARGMYEAVENGSDYVLLLDDDVVMEPESILRMMAFSGRCRKPTIVGGHMFDLYSRSTLYSMGETIDSRRFSPSQPHQDMQMRHDFSVSNLRQTPWLHRRVDVDYNGWWMCLIPTSVIRDIGLPLPLFIKWDDSEYGLRARAAGYRTVSLPGAALWHISWIDKDDLVGWQAYFHNRNRLITALLHSPQPKGGSVLRESFQEDVKHLVSLQYFTVQNRLTARSDLLTGPSHLHPSLATKLDSINKLRDSFPDAQLREDIDDFPAPSLGAGLSGRGESQMPAKKDMIKWGLTTVARQLLKQPSADSLERPQGYLAHVDNRWFRTAQFDSVVVSNAEGTAASWYKRDPKKLKAMLGQSAVQHAALYKNWDALAADYRAALADLVSMEAWRKTFHGNG</sequence>
<dbReference type="PANTHER" id="PTHR43179:SF12">
    <property type="entry name" value="GALACTOFURANOSYLTRANSFERASE GLFT2"/>
    <property type="match status" value="1"/>
</dbReference>
<accession>A0AAJ1WCD6</accession>
<dbReference type="Pfam" id="PF17994">
    <property type="entry name" value="Glft2_N"/>
    <property type="match status" value="1"/>
</dbReference>
<keyword evidence="4 7" id="KW-0808">Transferase</keyword>
<comment type="similarity">
    <text evidence="2">Belongs to the glycosyltransferase 2 family.</text>
</comment>
<keyword evidence="3 7" id="KW-0328">Glycosyltransferase</keyword>
<keyword evidence="8" id="KW-1185">Reference proteome</keyword>
<dbReference type="EMBL" id="JAUSTB010000002">
    <property type="protein sequence ID" value="MDQ0144944.1"/>
    <property type="molecule type" value="Genomic_DNA"/>
</dbReference>
<comment type="pathway">
    <text evidence="1">Cell wall biogenesis; cell wall polysaccharide biosynthesis.</text>
</comment>
<dbReference type="Pfam" id="PF13641">
    <property type="entry name" value="Glyco_tranf_2_3"/>
    <property type="match status" value="1"/>
</dbReference>
<evidence type="ECO:0000313" key="8">
    <source>
        <dbReference type="Proteomes" id="UP001239267"/>
    </source>
</evidence>
<dbReference type="EC" id="2.4.1.288" evidence="7"/>
<dbReference type="PANTHER" id="PTHR43179">
    <property type="entry name" value="RHAMNOSYLTRANSFERASE WBBL"/>
    <property type="match status" value="1"/>
</dbReference>
<comment type="caution">
    <text evidence="7">The sequence shown here is derived from an EMBL/GenBank/DDBJ whole genome shotgun (WGS) entry which is preliminary data.</text>
</comment>
<feature type="domain" description="Galactofuranosyltransferase GlfT2 N-terminal" evidence="5">
    <location>
        <begin position="68"/>
        <end position="178"/>
    </location>
</feature>
<evidence type="ECO:0000256" key="3">
    <source>
        <dbReference type="ARBA" id="ARBA00022676"/>
    </source>
</evidence>
<protein>
    <submittedName>
        <fullName evidence="7">Galactofuranosylgalactofuranosylrhamnosyl-N-acetylglucosaminyl-diphospho-decaprenol beta-1,5/1,6-galactofuranosyltransferase</fullName>
        <ecNumber evidence="7">2.4.1.288</ecNumber>
    </submittedName>
</protein>
<dbReference type="GO" id="GO:0016757">
    <property type="term" value="F:glycosyltransferase activity"/>
    <property type="evidence" value="ECO:0007669"/>
    <property type="project" value="UniProtKB-KW"/>
</dbReference>
<dbReference type="InterPro" id="IPR029044">
    <property type="entry name" value="Nucleotide-diphossugar_trans"/>
</dbReference>
<dbReference type="AlphaFoldDB" id="A0AAJ1WCD6"/>
<evidence type="ECO:0000259" key="5">
    <source>
        <dbReference type="Pfam" id="PF17994"/>
    </source>
</evidence>
<dbReference type="RefSeq" id="WP_307357468.1">
    <property type="nucleotide sequence ID" value="NZ_JAUSTB010000002.1"/>
</dbReference>
<dbReference type="InterPro" id="IPR045699">
    <property type="entry name" value="GlfT2_C"/>
</dbReference>
<reference evidence="7 8" key="1">
    <citation type="submission" date="2023-07" db="EMBL/GenBank/DDBJ databases">
        <title>Sorghum-associated microbial communities from plants grown in Nebraska, USA.</title>
        <authorList>
            <person name="Schachtman D."/>
        </authorList>
    </citation>
    <scope>NUCLEOTIDE SEQUENCE [LARGE SCALE GENOMIC DNA]</scope>
    <source>
        <strain evidence="7 8">DS1001</strain>
    </source>
</reference>
<name>A0AAJ1WCD6_9MICC</name>
<dbReference type="Pfam" id="PF19320">
    <property type="entry name" value="GlfT2_domain3"/>
    <property type="match status" value="1"/>
</dbReference>